<accession>A0A2A2ID90</accession>
<dbReference type="PROSITE" id="PS51186">
    <property type="entry name" value="GNAT"/>
    <property type="match status" value="1"/>
</dbReference>
<comment type="caution">
    <text evidence="4">The sequence shown here is derived from an EMBL/GenBank/DDBJ whole genome shotgun (WGS) entry which is preliminary data.</text>
</comment>
<gene>
    <name evidence="4" type="ORF">CIL05_11810</name>
</gene>
<evidence type="ECO:0000259" key="3">
    <source>
        <dbReference type="PROSITE" id="PS51186"/>
    </source>
</evidence>
<evidence type="ECO:0000313" key="5">
    <source>
        <dbReference type="Proteomes" id="UP000218887"/>
    </source>
</evidence>
<dbReference type="Proteomes" id="UP000218887">
    <property type="component" value="Unassembled WGS sequence"/>
</dbReference>
<dbReference type="PANTHER" id="PTHR43800:SF1">
    <property type="entry name" value="PEPTIDYL-LYSINE N-ACETYLTRANSFERASE YJAB"/>
    <property type="match status" value="1"/>
</dbReference>
<dbReference type="RefSeq" id="WP_095655745.1">
    <property type="nucleotide sequence ID" value="NZ_NPOA01000007.1"/>
</dbReference>
<evidence type="ECO:0000256" key="2">
    <source>
        <dbReference type="ARBA" id="ARBA00023315"/>
    </source>
</evidence>
<name>A0A2A2ID90_9BACI</name>
<keyword evidence="1 4" id="KW-0808">Transferase</keyword>
<dbReference type="AlphaFoldDB" id="A0A2A2ID90"/>
<proteinExistence type="predicted"/>
<keyword evidence="2" id="KW-0012">Acyltransferase</keyword>
<keyword evidence="5" id="KW-1185">Reference proteome</keyword>
<dbReference type="SUPFAM" id="SSF55729">
    <property type="entry name" value="Acyl-CoA N-acyltransferases (Nat)"/>
    <property type="match status" value="1"/>
</dbReference>
<feature type="domain" description="N-acetyltransferase" evidence="3">
    <location>
        <begin position="3"/>
        <end position="123"/>
    </location>
</feature>
<evidence type="ECO:0000256" key="1">
    <source>
        <dbReference type="ARBA" id="ARBA00022679"/>
    </source>
</evidence>
<sequence length="123" mass="14448">MLIRYKKNLEKIAMGLLSFMPEEKKDVKKLLQTIKEYETNPNWHLYLWKDEDVLGAIGLRIENDINAVVQHISVNPSHRSQGIGKKMVNEVNRLYKEKYAVCANDEIQQFYSKCDETDTQENE</sequence>
<dbReference type="CDD" id="cd04301">
    <property type="entry name" value="NAT_SF"/>
    <property type="match status" value="1"/>
</dbReference>
<protein>
    <submittedName>
        <fullName evidence="4">N-acetyltransferase</fullName>
    </submittedName>
</protein>
<evidence type="ECO:0000313" key="4">
    <source>
        <dbReference type="EMBL" id="PAV29542.1"/>
    </source>
</evidence>
<dbReference type="EMBL" id="NPOA01000007">
    <property type="protein sequence ID" value="PAV29542.1"/>
    <property type="molecule type" value="Genomic_DNA"/>
</dbReference>
<dbReference type="OrthoDB" id="2189687at2"/>
<reference evidence="4 5" key="1">
    <citation type="submission" date="2017-08" db="EMBL/GenBank/DDBJ databases">
        <title>Virgibacillus indicus sp. nov. and Virgibacillus profoundi sp. nov, two moderately halophilic bacteria isolated from marine sediment by using the Microfluidic Streak Plate.</title>
        <authorList>
            <person name="Xu B."/>
            <person name="Hu B."/>
            <person name="Wang J."/>
            <person name="Zhu Y."/>
            <person name="Huang L."/>
            <person name="Du W."/>
            <person name="Huang Y."/>
        </authorList>
    </citation>
    <scope>NUCLEOTIDE SEQUENCE [LARGE SCALE GENOMIC DNA]</scope>
    <source>
        <strain evidence="4 5">IO3-P3-H5</strain>
    </source>
</reference>
<organism evidence="4 5">
    <name type="scientific">Virgibacillus profundi</name>
    <dbReference type="NCBI Taxonomy" id="2024555"/>
    <lineage>
        <taxon>Bacteria</taxon>
        <taxon>Bacillati</taxon>
        <taxon>Bacillota</taxon>
        <taxon>Bacilli</taxon>
        <taxon>Bacillales</taxon>
        <taxon>Bacillaceae</taxon>
        <taxon>Virgibacillus</taxon>
    </lineage>
</organism>
<dbReference type="GO" id="GO:0016747">
    <property type="term" value="F:acyltransferase activity, transferring groups other than amino-acyl groups"/>
    <property type="evidence" value="ECO:0007669"/>
    <property type="project" value="InterPro"/>
</dbReference>
<dbReference type="InterPro" id="IPR000182">
    <property type="entry name" value="GNAT_dom"/>
</dbReference>
<dbReference type="InterPro" id="IPR016181">
    <property type="entry name" value="Acyl_CoA_acyltransferase"/>
</dbReference>
<dbReference type="Gene3D" id="3.40.630.30">
    <property type="match status" value="1"/>
</dbReference>
<dbReference type="Pfam" id="PF13508">
    <property type="entry name" value="Acetyltransf_7"/>
    <property type="match status" value="1"/>
</dbReference>
<dbReference type="PANTHER" id="PTHR43800">
    <property type="entry name" value="PEPTIDYL-LYSINE N-ACETYLTRANSFERASE YJAB"/>
    <property type="match status" value="1"/>
</dbReference>